<keyword evidence="3" id="KW-1185">Reference proteome</keyword>
<sequence length="66" mass="7368">MTGTEHDARDDIARELMTCSELLADEGNETDSRKAWLDAARVVNCEVSINVGIKLICRYENLLEGI</sequence>
<dbReference type="RefSeq" id="YP_010104410.1">
    <property type="nucleotide sequence ID" value="NC_055817.1"/>
</dbReference>
<dbReference type="Pfam" id="PF23938">
    <property type="entry name" value="DUF7273"/>
    <property type="match status" value="1"/>
</dbReference>
<accession>A0A5J6T8J7</accession>
<evidence type="ECO:0000259" key="1">
    <source>
        <dbReference type="Pfam" id="PF23938"/>
    </source>
</evidence>
<dbReference type="GeneID" id="65122355"/>
<dbReference type="EMBL" id="MN310541">
    <property type="protein sequence ID" value="QFG04575.1"/>
    <property type="molecule type" value="Genomic_DNA"/>
</dbReference>
<name>A0A5J6T8J7_9CAUD</name>
<reference evidence="2 3" key="1">
    <citation type="submission" date="2019-08" db="EMBL/GenBank/DDBJ databases">
        <authorList>
            <person name="Pratt D."/>
            <person name="Casey M."/>
            <person name="Delaney K."/>
            <person name="Garza G."/>
            <person name="Hunt M."/>
            <person name="Riley S."/>
            <person name="Reid J."/>
            <person name="Ettinger A.-S.H."/>
            <person name="Ettinger W.F."/>
            <person name="Fay M."/>
            <person name="Mckenzie S.K."/>
            <person name="Anders K.R."/>
            <person name="Garlena R.A."/>
            <person name="Russell D.A."/>
            <person name="Pope W.H."/>
            <person name="Jacobs-Sera D."/>
            <person name="Hatfull G.F."/>
        </authorList>
    </citation>
    <scope>NUCLEOTIDE SEQUENCE [LARGE SCALE GENOMIC DNA]</scope>
</reference>
<organism evidence="2 3">
    <name type="scientific">Mycobacterium phage Jeeves</name>
    <dbReference type="NCBI Taxonomy" id="2652402"/>
    <lineage>
        <taxon>Viruses</taxon>
        <taxon>Duplodnaviria</taxon>
        <taxon>Heunggongvirae</taxon>
        <taxon>Uroviricota</taxon>
        <taxon>Caudoviricetes</taxon>
        <taxon>Luchadorvirus</taxon>
        <taxon>Luchadorvirus jeeves</taxon>
        <taxon>Lucadorvirus jeeves</taxon>
    </lineage>
</organism>
<dbReference type="Proteomes" id="UP000327532">
    <property type="component" value="Segment"/>
</dbReference>
<evidence type="ECO:0000313" key="2">
    <source>
        <dbReference type="EMBL" id="QFG04575.1"/>
    </source>
</evidence>
<evidence type="ECO:0000313" key="3">
    <source>
        <dbReference type="Proteomes" id="UP000327532"/>
    </source>
</evidence>
<feature type="domain" description="DUF7273" evidence="1">
    <location>
        <begin position="1"/>
        <end position="63"/>
    </location>
</feature>
<gene>
    <name evidence="2" type="primary">100</name>
    <name evidence="2" type="ORF">SEA_JEEVES_100</name>
</gene>
<dbReference type="KEGG" id="vg:65122355"/>
<dbReference type="InterPro" id="IPR055697">
    <property type="entry name" value="DUF7273"/>
</dbReference>
<proteinExistence type="predicted"/>
<protein>
    <recommendedName>
        <fullName evidence="1">DUF7273 domain-containing protein</fullName>
    </recommendedName>
</protein>